<dbReference type="EMBL" id="BKAJ01000035">
    <property type="protein sequence ID" value="GEP55210.1"/>
    <property type="molecule type" value="Genomic_DNA"/>
</dbReference>
<comment type="caution">
    <text evidence="2">The sequence shown here is derived from an EMBL/GenBank/DDBJ whole genome shotgun (WGS) entry which is preliminary data.</text>
</comment>
<dbReference type="InterPro" id="IPR002477">
    <property type="entry name" value="Peptidoglycan-bd-like"/>
</dbReference>
<organism evidence="2 3">
    <name type="scientific">Reyranella soli</name>
    <dbReference type="NCBI Taxonomy" id="1230389"/>
    <lineage>
        <taxon>Bacteria</taxon>
        <taxon>Pseudomonadati</taxon>
        <taxon>Pseudomonadota</taxon>
        <taxon>Alphaproteobacteria</taxon>
        <taxon>Hyphomicrobiales</taxon>
        <taxon>Reyranellaceae</taxon>
        <taxon>Reyranella</taxon>
    </lineage>
</organism>
<dbReference type="Gene3D" id="1.10.101.10">
    <property type="entry name" value="PGBD-like superfamily/PGBD"/>
    <property type="match status" value="2"/>
</dbReference>
<reference evidence="2 3" key="1">
    <citation type="submission" date="2019-07" db="EMBL/GenBank/DDBJ databases">
        <title>Whole genome shotgun sequence of Reyranella soli NBRC 108950.</title>
        <authorList>
            <person name="Hosoyama A."/>
            <person name="Uohara A."/>
            <person name="Ohji S."/>
            <person name="Ichikawa N."/>
        </authorList>
    </citation>
    <scope>NUCLEOTIDE SEQUENCE [LARGE SCALE GENOMIC DNA]</scope>
    <source>
        <strain evidence="2 3">NBRC 108950</strain>
    </source>
</reference>
<name>A0A512N896_9HYPH</name>
<keyword evidence="3" id="KW-1185">Reference proteome</keyword>
<feature type="domain" description="Peptidoglycan binding-like" evidence="1">
    <location>
        <begin position="83"/>
        <end position="141"/>
    </location>
</feature>
<dbReference type="Proteomes" id="UP000321058">
    <property type="component" value="Unassembled WGS sequence"/>
</dbReference>
<protein>
    <recommendedName>
        <fullName evidence="1">Peptidoglycan binding-like domain-containing protein</fullName>
    </recommendedName>
</protein>
<dbReference type="InterPro" id="IPR036365">
    <property type="entry name" value="PGBD-like_sf"/>
</dbReference>
<feature type="domain" description="Peptidoglycan binding-like" evidence="1">
    <location>
        <begin position="27"/>
        <end position="69"/>
    </location>
</feature>
<evidence type="ECO:0000313" key="3">
    <source>
        <dbReference type="Proteomes" id="UP000321058"/>
    </source>
</evidence>
<dbReference type="InterPro" id="IPR036366">
    <property type="entry name" value="PGBDSf"/>
</dbReference>
<dbReference type="OrthoDB" id="3809801at2"/>
<sequence length="161" mass="16513">MNSGPQLALGARGRDVLRVQTIFVMMKIMGFDQIDGVFGPLTRNAVIAFQEGEGLLADGIVGDSTWQRMPADPDTPVLKRHSTGSAVAGLQLALHKLGGPGSPTDPGPADGDFGPRTEAAVKAYQAQHALADDGVVGPRTWWVPAGGAGATLASLAGLTTA</sequence>
<dbReference type="RefSeq" id="WP_147149311.1">
    <property type="nucleotide sequence ID" value="NZ_BKAJ01000035.1"/>
</dbReference>
<dbReference type="SUPFAM" id="SSF47090">
    <property type="entry name" value="PGBD-like"/>
    <property type="match status" value="2"/>
</dbReference>
<proteinExistence type="predicted"/>
<dbReference type="Pfam" id="PF01471">
    <property type="entry name" value="PG_binding_1"/>
    <property type="match status" value="2"/>
</dbReference>
<gene>
    <name evidence="2" type="ORF">RSO01_23760</name>
</gene>
<evidence type="ECO:0000313" key="2">
    <source>
        <dbReference type="EMBL" id="GEP55210.1"/>
    </source>
</evidence>
<evidence type="ECO:0000259" key="1">
    <source>
        <dbReference type="Pfam" id="PF01471"/>
    </source>
</evidence>
<dbReference type="AlphaFoldDB" id="A0A512N896"/>
<accession>A0A512N896</accession>